<evidence type="ECO:0000313" key="2">
    <source>
        <dbReference type="Proteomes" id="UP001251870"/>
    </source>
</evidence>
<dbReference type="InterPro" id="IPR010179">
    <property type="entry name" value="CRISPR-assoc_prot_Cse3"/>
</dbReference>
<dbReference type="SMART" id="SM01101">
    <property type="entry name" value="CRISPR_assoc"/>
    <property type="match status" value="1"/>
</dbReference>
<sequence>MTWFSALQLNPQRRHARRYIADPQSLHAAVLNAFPPQYHHDGGRTLWRLDASDLDYMLYIVSPDAPDLSALHESSSWAQTPPRSTEYDGFLSRLRKGQKWEFRLRANPVKAIPREGQRGKIVPYITAEQQLRWLVDRSPRHGFSIGTMAEPESLTAFVTGKADRRFTRREAGSGSRHTVTLRQAQFDGALVVEDVAAFRKALTDGIGRGKAYGCGLMTLKRG</sequence>
<keyword evidence="2" id="KW-1185">Reference proteome</keyword>
<proteinExistence type="predicted"/>
<dbReference type="Pfam" id="PF08798">
    <property type="entry name" value="CRISPR_assoc"/>
    <property type="match status" value="1"/>
</dbReference>
<organism evidence="1 2">
    <name type="scientific">Nesterenkonia aerolata</name>
    <dbReference type="NCBI Taxonomy" id="3074079"/>
    <lineage>
        <taxon>Bacteria</taxon>
        <taxon>Bacillati</taxon>
        <taxon>Actinomycetota</taxon>
        <taxon>Actinomycetes</taxon>
        <taxon>Micrococcales</taxon>
        <taxon>Micrococcaceae</taxon>
        <taxon>Nesterenkonia</taxon>
    </lineage>
</organism>
<gene>
    <name evidence="1" type="primary">cas6e</name>
    <name evidence="1" type="ORF">RIL96_07140</name>
</gene>
<dbReference type="RefSeq" id="WP_310548325.1">
    <property type="nucleotide sequence ID" value="NZ_JAVKGR010000006.1"/>
</dbReference>
<accession>A0ABU2DS63</accession>
<dbReference type="NCBIfam" id="TIGR01907">
    <property type="entry name" value="casE_Cse3"/>
    <property type="match status" value="1"/>
</dbReference>
<dbReference type="CDD" id="cd09727">
    <property type="entry name" value="Cas6_I-E"/>
    <property type="match status" value="1"/>
</dbReference>
<dbReference type="Proteomes" id="UP001251870">
    <property type="component" value="Unassembled WGS sequence"/>
</dbReference>
<dbReference type="Gene3D" id="3.30.70.1200">
    <property type="entry name" value="Crispr-associated protein, domain 1"/>
    <property type="match status" value="1"/>
</dbReference>
<evidence type="ECO:0000313" key="1">
    <source>
        <dbReference type="EMBL" id="MDR8019340.1"/>
    </source>
</evidence>
<comment type="caution">
    <text evidence="1">The sequence shown here is derived from an EMBL/GenBank/DDBJ whole genome shotgun (WGS) entry which is preliminary data.</text>
</comment>
<dbReference type="SUPFAM" id="SSF117987">
    <property type="entry name" value="CRISPR-associated protein"/>
    <property type="match status" value="2"/>
</dbReference>
<name>A0ABU2DS63_9MICC</name>
<protein>
    <submittedName>
        <fullName evidence="1">Type I-E CRISPR-associated protein Cas6/Cse3/CasE</fullName>
    </submittedName>
</protein>
<dbReference type="Gene3D" id="3.30.70.1210">
    <property type="entry name" value="Crispr-associated protein, domain 2"/>
    <property type="match status" value="1"/>
</dbReference>
<dbReference type="EMBL" id="JAVKGR010000006">
    <property type="protein sequence ID" value="MDR8019340.1"/>
    <property type="molecule type" value="Genomic_DNA"/>
</dbReference>
<reference evidence="1 2" key="1">
    <citation type="submission" date="2023-09" db="EMBL/GenBank/DDBJ databases">
        <title>Description of three actinobacteria isolated from air of manufacturing shop in a pharmaceutical factory.</title>
        <authorList>
            <person name="Zhang D.-F."/>
        </authorList>
    </citation>
    <scope>NUCLEOTIDE SEQUENCE [LARGE SCALE GENOMIC DNA]</scope>
    <source>
        <strain evidence="1 2">LY-0111</strain>
    </source>
</reference>